<accession>A0A8S5M763</accession>
<dbReference type="Pfam" id="PF03796">
    <property type="entry name" value="DnaB_C"/>
    <property type="match status" value="1"/>
</dbReference>
<keyword evidence="2" id="KW-0547">Nucleotide-binding</keyword>
<dbReference type="Gene3D" id="3.40.50.300">
    <property type="entry name" value="P-loop containing nucleotide triphosphate hydrolases"/>
    <property type="match status" value="1"/>
</dbReference>
<dbReference type="PANTHER" id="PTHR30153:SF2">
    <property type="entry name" value="REPLICATIVE DNA HELICASE"/>
    <property type="match status" value="1"/>
</dbReference>
<keyword evidence="2" id="KW-0378">Hydrolase</keyword>
<dbReference type="SUPFAM" id="SSF52540">
    <property type="entry name" value="P-loop containing nucleoside triphosphate hydrolases"/>
    <property type="match status" value="1"/>
</dbReference>
<dbReference type="InterPro" id="IPR027417">
    <property type="entry name" value="P-loop_NTPase"/>
</dbReference>
<dbReference type="PANTHER" id="PTHR30153">
    <property type="entry name" value="REPLICATIVE DNA HELICASE DNAB"/>
    <property type="match status" value="1"/>
</dbReference>
<reference evidence="2" key="1">
    <citation type="journal article" date="2021" name="Proc. Natl. Acad. Sci. U.S.A.">
        <title>A Catalog of Tens of Thousands of Viruses from Human Metagenomes Reveals Hidden Associations with Chronic Diseases.</title>
        <authorList>
            <person name="Tisza M.J."/>
            <person name="Buck C.B."/>
        </authorList>
    </citation>
    <scope>NUCLEOTIDE SEQUENCE</scope>
    <source>
        <strain evidence="2">Ctrgt10</strain>
    </source>
</reference>
<sequence>MIQLQFLNKVLQSHDASLLVTNNLTQEYFSDYQEEFNFIQQHLRKYGTVPDEVTFLTKFPEFDIIKVEESDSYLIDALFEDRNKRMLARVFNKVRELLNVGKVEEAMNTYMAASSDVVKATHLEAVDILSDTSRYDAYIERTEDYNKYYVKTGIKELDDIIGGWDRKEELALIAARTNVGKSWMLLKVAIAAAEQGLKVGLYSGEMSENKVGYRIDTLISHISNGKLIHGDASIQNDYKRYLENLSTKVSGSIKVLTPKMIGTTPGVTALRAFIEKEKLDMLCIDQHSLLEDDRGARDPVQKAANISKDLKTLQVLKQIPIISVSQLNRTAVNSEIGLDASHIAQSDRIAQDSTVILGLEKKDNVMTISLIKSRDSLVGAKLKYAIDLDKGLFMLIPNEEDATKGKSCEDLKKQFEAVESTGDDVF</sequence>
<name>A0A8S5M763_9CAUD</name>
<keyword evidence="2" id="KW-0347">Helicase</keyword>
<keyword evidence="2" id="KW-0067">ATP-binding</keyword>
<proteinExistence type="predicted"/>
<evidence type="ECO:0000259" key="1">
    <source>
        <dbReference type="PROSITE" id="PS51199"/>
    </source>
</evidence>
<dbReference type="GO" id="GO:0006260">
    <property type="term" value="P:DNA replication"/>
    <property type="evidence" value="ECO:0007669"/>
    <property type="project" value="InterPro"/>
</dbReference>
<dbReference type="GO" id="GO:0005524">
    <property type="term" value="F:ATP binding"/>
    <property type="evidence" value="ECO:0007669"/>
    <property type="project" value="InterPro"/>
</dbReference>
<organism evidence="2">
    <name type="scientific">Siphoviridae sp. ctrgt10</name>
    <dbReference type="NCBI Taxonomy" id="2826479"/>
    <lineage>
        <taxon>Viruses</taxon>
        <taxon>Duplodnaviria</taxon>
        <taxon>Heunggongvirae</taxon>
        <taxon>Uroviricota</taxon>
        <taxon>Caudoviricetes</taxon>
    </lineage>
</organism>
<feature type="domain" description="SF4 helicase" evidence="1">
    <location>
        <begin position="143"/>
        <end position="411"/>
    </location>
</feature>
<dbReference type="PROSITE" id="PS51199">
    <property type="entry name" value="SF4_HELICASE"/>
    <property type="match status" value="1"/>
</dbReference>
<protein>
    <submittedName>
        <fullName evidence="2">Helicase, ATPase, REPLICATION</fullName>
    </submittedName>
</protein>
<dbReference type="InterPro" id="IPR007694">
    <property type="entry name" value="DNA_helicase_DnaB-like_C"/>
</dbReference>
<dbReference type="EMBL" id="BK014839">
    <property type="protein sequence ID" value="DAD78066.1"/>
    <property type="molecule type" value="Genomic_DNA"/>
</dbReference>
<dbReference type="GO" id="GO:0003678">
    <property type="term" value="F:DNA helicase activity"/>
    <property type="evidence" value="ECO:0007669"/>
    <property type="project" value="InterPro"/>
</dbReference>
<evidence type="ECO:0000313" key="2">
    <source>
        <dbReference type="EMBL" id="DAD78066.1"/>
    </source>
</evidence>